<organism evidence="1 2">
    <name type="scientific">Burkholderia ubonensis</name>
    <dbReference type="NCBI Taxonomy" id="101571"/>
    <lineage>
        <taxon>Bacteria</taxon>
        <taxon>Pseudomonadati</taxon>
        <taxon>Pseudomonadota</taxon>
        <taxon>Betaproteobacteria</taxon>
        <taxon>Burkholderiales</taxon>
        <taxon>Burkholderiaceae</taxon>
        <taxon>Burkholderia</taxon>
        <taxon>Burkholderia cepacia complex</taxon>
    </lineage>
</organism>
<comment type="caution">
    <text evidence="1">The sequence shown here is derived from an EMBL/GenBank/DDBJ whole genome shotgun (WGS) entry which is preliminary data.</text>
</comment>
<dbReference type="AlphaFoldDB" id="A0A106QD13"/>
<accession>A0A106QD13</accession>
<reference evidence="1 2" key="1">
    <citation type="submission" date="2015-11" db="EMBL/GenBank/DDBJ databases">
        <title>Expanding the genomic diversity of Burkholderia species for the development of highly accurate diagnostics.</title>
        <authorList>
            <person name="Sahl J."/>
            <person name="Keim P."/>
            <person name="Wagner D."/>
        </authorList>
    </citation>
    <scope>NUCLEOTIDE SEQUENCE [LARGE SCALE GENOMIC DNA]</scope>
    <source>
        <strain evidence="1 2">MSMB2087WGS</strain>
    </source>
</reference>
<dbReference type="Proteomes" id="UP000060630">
    <property type="component" value="Unassembled WGS sequence"/>
</dbReference>
<dbReference type="EMBL" id="LPHD01000049">
    <property type="protein sequence ID" value="KWA84251.1"/>
    <property type="molecule type" value="Genomic_DNA"/>
</dbReference>
<evidence type="ECO:0000313" key="2">
    <source>
        <dbReference type="Proteomes" id="UP000060630"/>
    </source>
</evidence>
<dbReference type="RefSeq" id="WP_060192649.1">
    <property type="nucleotide sequence ID" value="NZ_LPHD01000049.1"/>
</dbReference>
<proteinExistence type="predicted"/>
<protein>
    <submittedName>
        <fullName evidence="1">Uncharacterized protein</fullName>
    </submittedName>
</protein>
<gene>
    <name evidence="1" type="ORF">WL29_23100</name>
</gene>
<name>A0A106QD13_9BURK</name>
<sequence>MSLINITPKHFVTADGRPVLSVDQDGYPHVSADMVTQDDKALGEIALALYTNCLPLHASKRNVDLVTAWVRQFKSYT</sequence>
<evidence type="ECO:0000313" key="1">
    <source>
        <dbReference type="EMBL" id="KWA84251.1"/>
    </source>
</evidence>